<comment type="caution">
    <text evidence="1">The sequence shown here is derived from an EMBL/GenBank/DDBJ whole genome shotgun (WGS) entry which is preliminary data.</text>
</comment>
<dbReference type="RefSeq" id="WP_153835233.1">
    <property type="nucleotide sequence ID" value="NZ_JBHUMW010000029.1"/>
</dbReference>
<dbReference type="InterPro" id="IPR029068">
    <property type="entry name" value="Glyas_Bleomycin-R_OHBP_Dase"/>
</dbReference>
<reference evidence="1 2" key="1">
    <citation type="submission" date="2019-10" db="EMBL/GenBank/DDBJ databases">
        <title>Gracilibacillus salitolerans sp. nov., a moderate halophile isolated from a saline soil in northwest China.</title>
        <authorList>
            <person name="Gan L."/>
        </authorList>
    </citation>
    <scope>NUCLEOTIDE SEQUENCE [LARGE SCALE GENOMIC DNA]</scope>
    <source>
        <strain evidence="1 2">TP2-8</strain>
    </source>
</reference>
<dbReference type="Proteomes" id="UP000435187">
    <property type="component" value="Unassembled WGS sequence"/>
</dbReference>
<keyword evidence="2" id="KW-1185">Reference proteome</keyword>
<accession>A0A6N7R0B5</accession>
<protein>
    <recommendedName>
        <fullName evidence="3">VOC family protein</fullName>
    </recommendedName>
</protein>
<dbReference type="AlphaFoldDB" id="A0A6N7R0B5"/>
<evidence type="ECO:0008006" key="3">
    <source>
        <dbReference type="Google" id="ProtNLM"/>
    </source>
</evidence>
<organism evidence="1 2">
    <name type="scientific">Gracilibacillus thailandensis</name>
    <dbReference type="NCBI Taxonomy" id="563735"/>
    <lineage>
        <taxon>Bacteria</taxon>
        <taxon>Bacillati</taxon>
        <taxon>Bacillota</taxon>
        <taxon>Bacilli</taxon>
        <taxon>Bacillales</taxon>
        <taxon>Bacillaceae</taxon>
        <taxon>Gracilibacillus</taxon>
    </lineage>
</organism>
<dbReference type="Gene3D" id="3.10.180.10">
    <property type="entry name" value="2,3-Dihydroxybiphenyl 1,2-Dioxygenase, domain 1"/>
    <property type="match status" value="1"/>
</dbReference>
<gene>
    <name evidence="1" type="ORF">GH885_09280</name>
</gene>
<proteinExistence type="predicted"/>
<evidence type="ECO:0000313" key="1">
    <source>
        <dbReference type="EMBL" id="MRI66541.1"/>
    </source>
</evidence>
<dbReference type="EMBL" id="WJEE01000017">
    <property type="protein sequence ID" value="MRI66541.1"/>
    <property type="molecule type" value="Genomic_DNA"/>
</dbReference>
<dbReference type="SUPFAM" id="SSF54593">
    <property type="entry name" value="Glyoxalase/Bleomycin resistance protein/Dihydroxybiphenyl dioxygenase"/>
    <property type="match status" value="1"/>
</dbReference>
<name>A0A6N7R0B5_9BACI</name>
<sequence>MQIEGGNNIAIKIPKYKFEGTVAFYKDILGLPLKGTEANSVAFEFGGSTLWLDCMENYAQQDVWLELKSSRLDETSQLFNKEKVPRRDEVEIHEHSAGFWISDPAGTILRINPK</sequence>
<evidence type="ECO:0000313" key="2">
    <source>
        <dbReference type="Proteomes" id="UP000435187"/>
    </source>
</evidence>